<gene>
    <name evidence="1" type="ORF">CJD35_12180</name>
</gene>
<proteinExistence type="predicted"/>
<dbReference type="AlphaFoldDB" id="A0A249MVC5"/>
<sequence>MTIILKQDHDALRAMMHDFAHVLRTRGSDALPDIARRRISFSQLFRQHMGREDARALDLRNGRQAAQADPVLREHGRAIRILFLRYSDHIKYWTPTVIKGSWDDYLAAVLVLQGELADRMAWEERCLYPLIDAQPRGAA</sequence>
<protein>
    <recommendedName>
        <fullName evidence="3">Hemerythrin-like domain-containing protein</fullName>
    </recommendedName>
</protein>
<dbReference type="Proteomes" id="UP000217141">
    <property type="component" value="Chromosome I"/>
</dbReference>
<reference evidence="1 2" key="1">
    <citation type="submission" date="2017-08" db="EMBL/GenBank/DDBJ databases">
        <title>Whole Genome Sequence of Sphingobium hydrophobicum C1: Insights into Adaption to the Electronic-waste Contaminated Sediment.</title>
        <authorList>
            <person name="Song D."/>
            <person name="Chen X."/>
            <person name="Xu M."/>
        </authorList>
    </citation>
    <scope>NUCLEOTIDE SEQUENCE [LARGE SCALE GENOMIC DNA]</scope>
    <source>
        <strain evidence="1 2">C1</strain>
    </source>
</reference>
<organism evidence="1 2">
    <name type="scientific">Sphingobium xenophagum</name>
    <dbReference type="NCBI Taxonomy" id="121428"/>
    <lineage>
        <taxon>Bacteria</taxon>
        <taxon>Pseudomonadati</taxon>
        <taxon>Pseudomonadota</taxon>
        <taxon>Alphaproteobacteria</taxon>
        <taxon>Sphingomonadales</taxon>
        <taxon>Sphingomonadaceae</taxon>
        <taxon>Sphingobium</taxon>
    </lineage>
</organism>
<accession>A0A249MVC5</accession>
<evidence type="ECO:0008006" key="3">
    <source>
        <dbReference type="Google" id="ProtNLM"/>
    </source>
</evidence>
<name>A0A249MVC5_SPHXE</name>
<evidence type="ECO:0000313" key="1">
    <source>
        <dbReference type="EMBL" id="ASY45114.1"/>
    </source>
</evidence>
<dbReference type="Gene3D" id="1.20.120.520">
    <property type="entry name" value="nmb1532 protein domain like"/>
    <property type="match status" value="1"/>
</dbReference>
<evidence type="ECO:0000313" key="2">
    <source>
        <dbReference type="Proteomes" id="UP000217141"/>
    </source>
</evidence>
<dbReference type="EMBL" id="CP022745">
    <property type="protein sequence ID" value="ASY45114.1"/>
    <property type="molecule type" value="Genomic_DNA"/>
</dbReference>
<dbReference type="RefSeq" id="WP_017182703.1">
    <property type="nucleotide sequence ID" value="NZ_CP022745.1"/>
</dbReference>
<dbReference type="KEGG" id="shyd:CJD35_12180"/>